<comment type="caution">
    <text evidence="2">The sequence shown here is derived from an EMBL/GenBank/DDBJ whole genome shotgun (WGS) entry which is preliminary data.</text>
</comment>
<gene>
    <name evidence="2" type="ORF">N783_10740</name>
</gene>
<dbReference type="SUPFAM" id="SSF109604">
    <property type="entry name" value="HD-domain/PDEase-like"/>
    <property type="match status" value="1"/>
</dbReference>
<accession>A0A0A5G4J3</accession>
<keyword evidence="3" id="KW-1185">Reference proteome</keyword>
<dbReference type="Gene3D" id="1.10.3210.10">
    <property type="entry name" value="Hypothetical protein af1432"/>
    <property type="match status" value="1"/>
</dbReference>
<dbReference type="InterPro" id="IPR037522">
    <property type="entry name" value="HD_GYP_dom"/>
</dbReference>
<proteinExistence type="predicted"/>
<name>A0A0A5G4J3_9BACI</name>
<sequence>MRVHPSQLVPGCMVLKDVMGQTNHPIIEKNTVIKPIHITVLHKFLIEEIDVGPKLASGEVFKPEEYIEEEESEEAKNTPVRGITSFADQYLDAVQAYKSMFKNWQAGSSIDISKVRKTIVPLIHEALKDKSQVFMLHHYSTKENYFYHHSIAVGLLSSIIAKQMNFSQGEIIQIGLTGFLSDAGMSKIEERIMKKRGPLTSREFEEVKKHPTYSYRLLEKIPVLKNEVRIGVLQHHERRDGSGYPIGIAEDKLHPYGKIVAVSDMYHAMTSERIYKTKKSPFKVIEEMMQDQFGKFDHKVVQAFIDSMTNFSTGTKVKLSNNQEGEIVFIEAKTPTRPMVRLFHNNEIIHLKNYRDLFIEEIVSNPS</sequence>
<dbReference type="PROSITE" id="PS51832">
    <property type="entry name" value="HD_GYP"/>
    <property type="match status" value="1"/>
</dbReference>
<dbReference type="AlphaFoldDB" id="A0A0A5G4J3"/>
<dbReference type="RefSeq" id="WP_027446952.1">
    <property type="nucleotide sequence ID" value="NZ_AULJ01000044.1"/>
</dbReference>
<evidence type="ECO:0000313" key="3">
    <source>
        <dbReference type="Proteomes" id="UP000030403"/>
    </source>
</evidence>
<dbReference type="PANTHER" id="PTHR43155">
    <property type="entry name" value="CYCLIC DI-GMP PHOSPHODIESTERASE PA4108-RELATED"/>
    <property type="match status" value="1"/>
</dbReference>
<dbReference type="OrthoDB" id="9759601at2"/>
<reference evidence="2 3" key="1">
    <citation type="submission" date="2013-08" db="EMBL/GenBank/DDBJ databases">
        <authorList>
            <person name="Huang J."/>
            <person name="Wang G."/>
        </authorList>
    </citation>
    <scope>NUCLEOTIDE SEQUENCE [LARGE SCALE GENOMIC DNA]</scope>
    <source>
        <strain evidence="2 3">BH030004</strain>
    </source>
</reference>
<dbReference type="Pfam" id="PF13487">
    <property type="entry name" value="HD_5"/>
    <property type="match status" value="1"/>
</dbReference>
<evidence type="ECO:0000259" key="1">
    <source>
        <dbReference type="PROSITE" id="PS51832"/>
    </source>
</evidence>
<dbReference type="GO" id="GO:0016787">
    <property type="term" value="F:hydrolase activity"/>
    <property type="evidence" value="ECO:0007669"/>
    <property type="project" value="UniProtKB-KW"/>
</dbReference>
<dbReference type="STRING" id="1385511.GCA_000425225_03347"/>
<dbReference type="EMBL" id="AVPF01000027">
    <property type="protein sequence ID" value="KGX86974.1"/>
    <property type="molecule type" value="Genomic_DNA"/>
</dbReference>
<dbReference type="eggNOG" id="COG2206">
    <property type="taxonomic scope" value="Bacteria"/>
</dbReference>
<organism evidence="2 3">
    <name type="scientific">Pontibacillus marinus BH030004 = DSM 16465</name>
    <dbReference type="NCBI Taxonomy" id="1385511"/>
    <lineage>
        <taxon>Bacteria</taxon>
        <taxon>Bacillati</taxon>
        <taxon>Bacillota</taxon>
        <taxon>Bacilli</taxon>
        <taxon>Bacillales</taxon>
        <taxon>Bacillaceae</taxon>
        <taxon>Pontibacillus</taxon>
    </lineage>
</organism>
<dbReference type="PANTHER" id="PTHR43155:SF2">
    <property type="entry name" value="CYCLIC DI-GMP PHOSPHODIESTERASE PA4108"/>
    <property type="match status" value="1"/>
</dbReference>
<dbReference type="Proteomes" id="UP000030403">
    <property type="component" value="Unassembled WGS sequence"/>
</dbReference>
<keyword evidence="2" id="KW-0378">Hydrolase</keyword>
<feature type="domain" description="HD-GYP" evidence="1">
    <location>
        <begin position="124"/>
        <end position="320"/>
    </location>
</feature>
<evidence type="ECO:0000313" key="2">
    <source>
        <dbReference type="EMBL" id="KGX86974.1"/>
    </source>
</evidence>
<dbReference type="InterPro" id="IPR003607">
    <property type="entry name" value="HD/PDEase_dom"/>
</dbReference>
<dbReference type="CDD" id="cd00077">
    <property type="entry name" value="HDc"/>
    <property type="match status" value="1"/>
</dbReference>
<protein>
    <submittedName>
        <fullName evidence="2">Phosphohydrolase</fullName>
    </submittedName>
</protein>